<dbReference type="EMBL" id="CP029480">
    <property type="protein sequence ID" value="AWV96802.1"/>
    <property type="molecule type" value="Genomic_DNA"/>
</dbReference>
<protein>
    <recommendedName>
        <fullName evidence="2">DUF11 domain-containing protein</fullName>
    </recommendedName>
</protein>
<dbReference type="NCBIfam" id="TIGR04131">
    <property type="entry name" value="Bac_Flav_CTERM"/>
    <property type="match status" value="1"/>
</dbReference>
<gene>
    <name evidence="3" type="ORF">DJ013_00810</name>
</gene>
<feature type="region of interest" description="Disordered" evidence="1">
    <location>
        <begin position="2394"/>
        <end position="2422"/>
    </location>
</feature>
<dbReference type="Gene3D" id="2.60.40.10">
    <property type="entry name" value="Immunoglobulins"/>
    <property type="match status" value="1"/>
</dbReference>
<proteinExistence type="predicted"/>
<dbReference type="InterPro" id="IPR047589">
    <property type="entry name" value="DUF11_rpt"/>
</dbReference>
<dbReference type="OrthoDB" id="904955at2"/>
<reference evidence="3 4" key="1">
    <citation type="submission" date="2018-05" db="EMBL/GenBank/DDBJ databases">
        <title>Complete genome sequence of Arcticibacterium luteifluviistationis SM1504T, a cytophagaceae bacterium isolated from Arctic surface seawater.</title>
        <authorList>
            <person name="Li Y."/>
            <person name="Qin Q.-L."/>
        </authorList>
    </citation>
    <scope>NUCLEOTIDE SEQUENCE [LARGE SCALE GENOMIC DNA]</scope>
    <source>
        <strain evidence="3 4">SM1504</strain>
    </source>
</reference>
<dbReference type="InterPro" id="IPR026341">
    <property type="entry name" value="T9SS_type_B"/>
</dbReference>
<feature type="compositionally biased region" description="Low complexity" evidence="1">
    <location>
        <begin position="7"/>
        <end position="22"/>
    </location>
</feature>
<dbReference type="KEGG" id="als:DJ013_00810"/>
<feature type="region of interest" description="Disordered" evidence="1">
    <location>
        <begin position="1"/>
        <end position="22"/>
    </location>
</feature>
<dbReference type="InterPro" id="IPR001434">
    <property type="entry name" value="OmcB-like_DUF11"/>
</dbReference>
<keyword evidence="4" id="KW-1185">Reference proteome</keyword>
<evidence type="ECO:0000313" key="3">
    <source>
        <dbReference type="EMBL" id="AWV96802.1"/>
    </source>
</evidence>
<accession>A0A2Z4G6M8</accession>
<dbReference type="Pfam" id="PF01345">
    <property type="entry name" value="DUF11"/>
    <property type="match status" value="1"/>
</dbReference>
<dbReference type="InterPro" id="IPR013783">
    <property type="entry name" value="Ig-like_fold"/>
</dbReference>
<dbReference type="Proteomes" id="UP000249873">
    <property type="component" value="Chromosome"/>
</dbReference>
<feature type="compositionally biased region" description="Polar residues" evidence="1">
    <location>
        <begin position="2394"/>
        <end position="2404"/>
    </location>
</feature>
<feature type="domain" description="DUF11" evidence="2">
    <location>
        <begin position="2148"/>
        <end position="2259"/>
    </location>
</feature>
<sequence length="2691" mass="270188">MSPASNSITITTGTPPAAPSITSNKTEVCGVEKATLTATNCTGSLKWSTGAVTATINVGAGTYTATCSNSCGESVKSNVITITTGTPPNAPSITSNKTEVCGAEKATLTAANCNGTLTWSTGASGTTIEVGAGTYTATCSSSCGTSGNSNTVTIGQGNVPNAPSITSTKTEVCGVEKATLTATNCTGSLKWSTGAVTATISVGAGTYTATCSNSCGESVKSNVITITTGTPPNAPSITSTKTEVCGAEKATLTAANCNGTLTWSTGASGTTIEVGAGTYTATCSSSCGTSGNSNTITIGQGNVPNAPSITSTKTEVCGVEKATLTATNCTGSLKWSTGATTATISVGAGTYTATCSNSCGESVKSNVITITTGTPPNAPSITSTKTEVCGAEKATLTAANCNGTLTWSTGASGTTIEVGAGTYTATCSSSCGTSGNSNTITIGQGNVPNAPSITSTKTEVCGVEKATLTATGCTGSLKWSTGAVTATISVGAGTYTATCSNSCGESVKSNVITITTGTPPNAPSITSTKTEVCGAEKATLTAANCNGTLTWSTGASGTTIEVGAGTYTATCSSSCGTSGNSNTITIGQGNVPNAPSITSTKTEVCGVEKATLTATNCTGSLKWSTGAVTATINVGAGTYTATCSNSCGESVKSNVITITTGTPPNAPSITSNKTEVCGAEKATLTAANCNGTLTWSTGASGTTIEVGAGTYTATCSSSCGTSGNSNTITIGQGNVPNAPSITSTKTEVCGVEKATLTATNCTGSLKWSTGAVTATINVGAGTYTATCSNSCGESVKSNVITITTGTPPNAPSITSTKTEVCGAEKATLTAANCNGTLTWSTGASGTTIEVGAGTYTATCSSSCGTSGNSNTVTINQGNVPNAPSITSTKTEVCGVEKATLTATNCTGSLKWSTGATTATISVGAGTYTATCSNSCGESGTSNSVTITTGTPPIAPSIATNKTLICGDEKATLTAANCTGTLTWSTGATGSTIQVGSGTYTATCSSSCGTSGNSNSITIDEGTVPTAPVITSDKIQICGTEKVTITASNCTGGSLLWSTGANTATISVGAGSYWAKCVTDCGISDGSNIIDITKVGTPNTPVVTSDKTTVCGEEKASLMALGCNYTYVWSNGATGNMISVGKGTYTVKCVNDCGESTDSNPIVIGNGNLPNAPTIATNETQVCGTDKATLTATNCSGTVTWSTGATGTTVQVGSGTYTATCSSSCGTSGNSNVVTIGGGDAPNAPNITSDKTQVCGTDKATLTATDCNGTVTWSTGATGTTIQVGTGTYTATCGSSCGASANSNEITVGGGETPNAPTISANDTQICGAEKATLTATNCNGTVTWSTGATGTAIQVGVGTYTATCSNACGASDNSNEVTIGGGTTPVAPTVTSNATEVCGTDKATLTAADCNGTVVWSTGTTGLTIQVGAGTYTATCSNACGTSPNSAAVSIGEGSAPTAPNVSSDKIEVCGTDKATLTATNCSGVITWSTGETGASIQVGAGTYSATCTSACGLSDKSSELIINSVETPEAPIISTVKFEICGDESVTLTAVNCSETILWSTGATGASIFVKVAGTYSAVCQGTCGDSPVSNKVQIIKTSVPNTPIITTDRVNVCGEEKATLKGIGCDFEYVWSNGVTGEMIQVGAGSYTVKCVNSCGESTPSGVIVIGSNGNPSPPRILANKTSLCLPDSAMLIGDVCTGTVKWSTGAIGDTIYVNQAGTYTATCANACGTSMPSENMVITSGGKPSAPVVSTTTNEICPSESAIITASGCMGTLTWNTGATTASIVVDSSGTYSVKCTNTCGTSDSSEGIIIKDKFNGCGTCDVVKPIITASALSLCEIADVTLSVDNCNGAVIWSSGQTTSSITVRPFTTTKYTAICKEGANCISVLSDPVTITVGAANKPTLACSTDLVCPGESVTLKAYGCDGIVTWSTGATGNTISVTLDENTKYAAFCTNGTCVSESSDSLEIAVGLPNKPFISCKNSSICIGQTASLTGTGCTGTIVWSTGDEGGVLAISPTVAGTYKYTAICKSNIGDCVSETSNEVIISVGSAVSKPTVIADITNVCPFETVDLSSAMMSSPNGSFEFHTSNSINSPIVTNIGMVSAGTFYVFERSKLGCYSDAAAINVSITECEGDPVIIDSTQYVDIAVSKTGSASTVDVGDTVTYTVEVKNLSQYAATGVVVRDILPGGLAFISTSSNASFVNGIVSTTIDSLKAGESVSMTYLSKVSAAGKIVNKAELLELDQIDNTLSNNVSEFVINNPIDGNLIGVSKVVGDFVSLGNNQFEVPYTIYVSNMGGGVLNNVQVTDDLDRTFGNGAVIVSDTMEVTTTGTLTANPNYTGRIDGQALLIDSLSTLAVGDRFSIDFKVIVDITGASTDQYFNTAIAVAGTDSNKVSDTSTNGLLADPDNDGDPRNNDEATPVKFDVDSLTSAPAIAVGLSVVDAEKHDDLSYDITYRVMVKNIGNVDLDNVQLIDSLMLVFSDTLDYEIVGTPVANSNGQLKINDNYDGKADNNLLVGDSTSILQVGHTDSVFFTVRLYHEGNAGPYNNYVLAIGHGADTTVTDSSNDGNDINPGVSSPTVVNLPISSDVQLVMPGGFSPNGDGVNDTWKLNKPTGLKITDIEVYNRWGHLVWRPDNIDDLETIIEWNGVSNQGMRFDSEEFVPDGTYFYNIKTDGVAKPQVGYITIAR</sequence>
<evidence type="ECO:0000256" key="1">
    <source>
        <dbReference type="SAM" id="MobiDB-lite"/>
    </source>
</evidence>
<dbReference type="Pfam" id="PF13585">
    <property type="entry name" value="CHU_C"/>
    <property type="match status" value="1"/>
</dbReference>
<organism evidence="3 4">
    <name type="scientific">Arcticibacterium luteifluviistationis</name>
    <dbReference type="NCBI Taxonomy" id="1784714"/>
    <lineage>
        <taxon>Bacteria</taxon>
        <taxon>Pseudomonadati</taxon>
        <taxon>Bacteroidota</taxon>
        <taxon>Cytophagia</taxon>
        <taxon>Cytophagales</taxon>
        <taxon>Leadbetterellaceae</taxon>
        <taxon>Arcticibacterium</taxon>
    </lineage>
</organism>
<evidence type="ECO:0000313" key="4">
    <source>
        <dbReference type="Proteomes" id="UP000249873"/>
    </source>
</evidence>
<evidence type="ECO:0000259" key="2">
    <source>
        <dbReference type="Pfam" id="PF01345"/>
    </source>
</evidence>
<name>A0A2Z4G6M8_9BACT</name>
<dbReference type="NCBIfam" id="TIGR01451">
    <property type="entry name" value="B_ant_repeat"/>
    <property type="match status" value="1"/>
</dbReference>